<evidence type="ECO:0000313" key="2">
    <source>
        <dbReference type="Proteomes" id="UP000030762"/>
    </source>
</evidence>
<protein>
    <submittedName>
        <fullName evidence="1">Uncharacterized protein</fullName>
    </submittedName>
</protein>
<dbReference type="InterPro" id="IPR017853">
    <property type="entry name" value="GH"/>
</dbReference>
<dbReference type="GeneID" id="19957888"/>
<dbReference type="Gene3D" id="3.20.20.80">
    <property type="entry name" value="Glycosidases"/>
    <property type="match status" value="1"/>
</dbReference>
<proteinExistence type="predicted"/>
<dbReference type="InParanoid" id="T0PRY6"/>
<accession>T0PRY6</accession>
<reference evidence="1 2" key="1">
    <citation type="submission" date="2012-04" db="EMBL/GenBank/DDBJ databases">
        <title>The Genome Sequence of Saprolegnia declina VS20.</title>
        <authorList>
            <consortium name="The Broad Institute Genome Sequencing Platform"/>
            <person name="Russ C."/>
            <person name="Nusbaum C."/>
            <person name="Tyler B."/>
            <person name="van West P."/>
            <person name="Dieguez-Uribeondo J."/>
            <person name="de Bruijn I."/>
            <person name="Tripathy S."/>
            <person name="Jiang R."/>
            <person name="Young S.K."/>
            <person name="Zeng Q."/>
            <person name="Gargeya S."/>
            <person name="Fitzgerald M."/>
            <person name="Haas B."/>
            <person name="Abouelleil A."/>
            <person name="Alvarado L."/>
            <person name="Arachchi H.M."/>
            <person name="Berlin A."/>
            <person name="Chapman S.B."/>
            <person name="Goldberg J."/>
            <person name="Griggs A."/>
            <person name="Gujja S."/>
            <person name="Hansen M."/>
            <person name="Howarth C."/>
            <person name="Imamovic A."/>
            <person name="Larimer J."/>
            <person name="McCowen C."/>
            <person name="Montmayeur A."/>
            <person name="Murphy C."/>
            <person name="Neiman D."/>
            <person name="Pearson M."/>
            <person name="Priest M."/>
            <person name="Roberts A."/>
            <person name="Saif S."/>
            <person name="Shea T."/>
            <person name="Sisk P."/>
            <person name="Sykes S."/>
            <person name="Wortman J."/>
            <person name="Nusbaum C."/>
            <person name="Birren B."/>
        </authorList>
    </citation>
    <scope>NUCLEOTIDE SEQUENCE [LARGE SCALE GENOMIC DNA]</scope>
    <source>
        <strain evidence="1 2">VS20</strain>
    </source>
</reference>
<feature type="non-terminal residue" evidence="1">
    <location>
        <position position="1"/>
    </location>
</feature>
<dbReference type="EMBL" id="JH767336">
    <property type="protein sequence ID" value="EQC24956.1"/>
    <property type="molecule type" value="Genomic_DNA"/>
</dbReference>
<dbReference type="RefSeq" id="XP_008621620.1">
    <property type="nucleotide sequence ID" value="XM_008623398.1"/>
</dbReference>
<sequence length="51" mass="5697">RFGLHWVNYETMERMPKASAHVYGAIIRANALVVEDEDEKAFDATPPAAAH</sequence>
<organism evidence="1 2">
    <name type="scientific">Saprolegnia diclina (strain VS20)</name>
    <dbReference type="NCBI Taxonomy" id="1156394"/>
    <lineage>
        <taxon>Eukaryota</taxon>
        <taxon>Sar</taxon>
        <taxon>Stramenopiles</taxon>
        <taxon>Oomycota</taxon>
        <taxon>Saprolegniomycetes</taxon>
        <taxon>Saprolegniales</taxon>
        <taxon>Saprolegniaceae</taxon>
        <taxon>Saprolegnia</taxon>
    </lineage>
</organism>
<dbReference type="Proteomes" id="UP000030762">
    <property type="component" value="Unassembled WGS sequence"/>
</dbReference>
<keyword evidence="2" id="KW-1185">Reference proteome</keyword>
<dbReference type="VEuPathDB" id="FungiDB:SDRG_17161"/>
<dbReference type="SUPFAM" id="SSF51445">
    <property type="entry name" value="(Trans)glycosidases"/>
    <property type="match status" value="1"/>
</dbReference>
<name>T0PRY6_SAPDV</name>
<gene>
    <name evidence="1" type="ORF">SDRG_17161</name>
</gene>
<evidence type="ECO:0000313" key="1">
    <source>
        <dbReference type="EMBL" id="EQC24956.1"/>
    </source>
</evidence>
<dbReference type="OrthoDB" id="65569at2759"/>
<dbReference type="AlphaFoldDB" id="T0PRY6"/>